<feature type="transmembrane region" description="Helical" evidence="1">
    <location>
        <begin position="57"/>
        <end position="78"/>
    </location>
</feature>
<evidence type="ECO:0000259" key="2">
    <source>
        <dbReference type="Pfam" id="PF02517"/>
    </source>
</evidence>
<feature type="transmembrane region" description="Helical" evidence="1">
    <location>
        <begin position="281"/>
        <end position="300"/>
    </location>
</feature>
<feature type="transmembrane region" description="Helical" evidence="1">
    <location>
        <begin position="90"/>
        <end position="116"/>
    </location>
</feature>
<reference evidence="3 4" key="1">
    <citation type="submission" date="2022-06" db="EMBL/GenBank/DDBJ databases">
        <title>Haloarcula sp. a new haloarchaeum isolate from saline soil.</title>
        <authorList>
            <person name="Strakova D."/>
            <person name="Galisteo C."/>
            <person name="Sanchez-Porro C."/>
            <person name="Ventosa A."/>
        </authorList>
    </citation>
    <scope>NUCLEOTIDE SEQUENCE [LARGE SCALE GENOMIC DNA]</scope>
    <source>
        <strain evidence="3 4">JCM 15760</strain>
    </source>
</reference>
<accession>A0ABU2F5K4</accession>
<evidence type="ECO:0000313" key="3">
    <source>
        <dbReference type="EMBL" id="MDS0255829.1"/>
    </source>
</evidence>
<organism evidence="3 4">
    <name type="scientific">Haloarcula argentinensis</name>
    <dbReference type="NCBI Taxonomy" id="43776"/>
    <lineage>
        <taxon>Archaea</taxon>
        <taxon>Methanobacteriati</taxon>
        <taxon>Methanobacteriota</taxon>
        <taxon>Stenosarchaea group</taxon>
        <taxon>Halobacteria</taxon>
        <taxon>Halobacteriales</taxon>
        <taxon>Haloarculaceae</taxon>
        <taxon>Haloarcula</taxon>
    </lineage>
</organism>
<keyword evidence="3" id="KW-0482">Metalloprotease</keyword>
<protein>
    <submittedName>
        <fullName evidence="3">CPBP family intramembrane metalloprotease</fullName>
    </submittedName>
</protein>
<keyword evidence="3" id="KW-0645">Protease</keyword>
<keyword evidence="1" id="KW-0472">Membrane</keyword>
<dbReference type="EMBL" id="JAMQCP010000005">
    <property type="protein sequence ID" value="MDS0255829.1"/>
    <property type="molecule type" value="Genomic_DNA"/>
</dbReference>
<dbReference type="GO" id="GO:0008237">
    <property type="term" value="F:metallopeptidase activity"/>
    <property type="evidence" value="ECO:0007669"/>
    <property type="project" value="UniProtKB-KW"/>
</dbReference>
<feature type="transmembrane region" description="Helical" evidence="1">
    <location>
        <begin position="136"/>
        <end position="154"/>
    </location>
</feature>
<dbReference type="Pfam" id="PF02517">
    <property type="entry name" value="Rce1-like"/>
    <property type="match status" value="1"/>
</dbReference>
<dbReference type="PANTHER" id="PTHR39430:SF1">
    <property type="entry name" value="PROTEASE"/>
    <property type="match status" value="1"/>
</dbReference>
<dbReference type="PANTHER" id="PTHR39430">
    <property type="entry name" value="MEMBRANE-ASSOCIATED PROTEASE-RELATED"/>
    <property type="match status" value="1"/>
</dbReference>
<evidence type="ECO:0000256" key="1">
    <source>
        <dbReference type="SAM" id="Phobius"/>
    </source>
</evidence>
<keyword evidence="4" id="KW-1185">Reference proteome</keyword>
<dbReference type="RefSeq" id="WP_005532665.1">
    <property type="nucleotide sequence ID" value="NZ_BAABDY010000005.1"/>
</dbReference>
<dbReference type="Proteomes" id="UP001248536">
    <property type="component" value="Unassembled WGS sequence"/>
</dbReference>
<feature type="domain" description="CAAX prenyl protease 2/Lysostaphin resistance protein A-like" evidence="2">
    <location>
        <begin position="140"/>
        <end position="244"/>
    </location>
</feature>
<evidence type="ECO:0000313" key="4">
    <source>
        <dbReference type="Proteomes" id="UP001248536"/>
    </source>
</evidence>
<comment type="caution">
    <text evidence="3">The sequence shown here is derived from an EMBL/GenBank/DDBJ whole genome shotgun (WGS) entry which is preliminary data.</text>
</comment>
<keyword evidence="1" id="KW-0812">Transmembrane</keyword>
<dbReference type="InterPro" id="IPR003675">
    <property type="entry name" value="Rce1/LyrA-like_dom"/>
</dbReference>
<feature type="transmembrane region" description="Helical" evidence="1">
    <location>
        <begin position="175"/>
        <end position="195"/>
    </location>
</feature>
<sequence>MDSRLIAVSNQILRGTVDNRLRASWRIVIAVGLTLAGALGGALLVQQVTIPDLFVPLVAHLGAVLAVLATAGLLARYIDHRRFSAYGFSLSLSWGIEAVVGATIGIGLVGLAFGLAHQRGTVTTVGTFSTGTADTLLTGLGVVLIGWIFVGLWEETLFRGLFFKNAAEGLAVRELSPTTAAFGAWLSSSLVYGFLHGPLGSNPEGTSLLYALVMTSVMGGLFGLAYLLSNELALPIGMHVGINFGEQNLFFGPPEGVAPAIVRTEHAVSGARLEFQSLDPLVIVPVLICGYLLVAAWAYLRDGRLSIIRDTVVNESYLGK</sequence>
<feature type="transmembrane region" description="Helical" evidence="1">
    <location>
        <begin position="23"/>
        <end position="45"/>
    </location>
</feature>
<name>A0ABU2F5K4_HALAR</name>
<gene>
    <name evidence="3" type="ORF">NC662_19170</name>
</gene>
<proteinExistence type="predicted"/>
<keyword evidence="1" id="KW-1133">Transmembrane helix</keyword>
<keyword evidence="3" id="KW-0378">Hydrolase</keyword>
<feature type="transmembrane region" description="Helical" evidence="1">
    <location>
        <begin position="207"/>
        <end position="228"/>
    </location>
</feature>